<dbReference type="OrthoDB" id="3683589at2"/>
<feature type="transmembrane region" description="Helical" evidence="2">
    <location>
        <begin position="91"/>
        <end position="114"/>
    </location>
</feature>
<organism evidence="3 4">
    <name type="scientific">Agromyces bracchium</name>
    <dbReference type="NCBI Taxonomy" id="88376"/>
    <lineage>
        <taxon>Bacteria</taxon>
        <taxon>Bacillati</taxon>
        <taxon>Actinomycetota</taxon>
        <taxon>Actinomycetes</taxon>
        <taxon>Micrococcales</taxon>
        <taxon>Microbacteriaceae</taxon>
        <taxon>Agromyces</taxon>
    </lineage>
</organism>
<name>A0A6I3M9N9_9MICO</name>
<accession>A0A6I3M9N9</accession>
<keyword evidence="4" id="KW-1185">Reference proteome</keyword>
<dbReference type="EMBL" id="WMLB01000033">
    <property type="protein sequence ID" value="MTH69498.1"/>
    <property type="molecule type" value="Genomic_DNA"/>
</dbReference>
<evidence type="ECO:0000313" key="3">
    <source>
        <dbReference type="EMBL" id="MTH69498.1"/>
    </source>
</evidence>
<feature type="transmembrane region" description="Helical" evidence="2">
    <location>
        <begin position="193"/>
        <end position="211"/>
    </location>
</feature>
<feature type="transmembrane region" description="Helical" evidence="2">
    <location>
        <begin position="129"/>
        <end position="152"/>
    </location>
</feature>
<evidence type="ECO:0000256" key="1">
    <source>
        <dbReference type="SAM" id="MobiDB-lite"/>
    </source>
</evidence>
<feature type="transmembrane region" description="Helical" evidence="2">
    <location>
        <begin position="45"/>
        <end position="70"/>
    </location>
</feature>
<keyword evidence="2" id="KW-0472">Membrane</keyword>
<sequence>MSRAGGRAERDARRAERSGSGPVRSGAAPARFPGATSAFGLLGEVLLVGVLVALVSIPLVTLPAALAAGVRHLRRYLLAEGSKLGLFWADLRAGLLGGIGVGAASVALVLVLLLDIDLANSGALPGGPVVAAVGWLGLAALALALFTAAGLWTPKLGWLGALRAAPRAVAGDPVGAAYLVASAVFAVVVTWQLFPLVVPALGCVALAIVAVPERPRRRRVDAD</sequence>
<keyword evidence="2" id="KW-1133">Transmembrane helix</keyword>
<evidence type="ECO:0000256" key="2">
    <source>
        <dbReference type="SAM" id="Phobius"/>
    </source>
</evidence>
<feature type="compositionally biased region" description="Basic and acidic residues" evidence="1">
    <location>
        <begin position="1"/>
        <end position="17"/>
    </location>
</feature>
<dbReference type="Proteomes" id="UP000433071">
    <property type="component" value="Unassembled WGS sequence"/>
</dbReference>
<dbReference type="AlphaFoldDB" id="A0A6I3M9N9"/>
<gene>
    <name evidence="3" type="ORF">GJ743_14090</name>
</gene>
<dbReference type="RefSeq" id="WP_155052549.1">
    <property type="nucleotide sequence ID" value="NZ_BAAAIB010000002.1"/>
</dbReference>
<proteinExistence type="predicted"/>
<evidence type="ECO:0008006" key="5">
    <source>
        <dbReference type="Google" id="ProtNLM"/>
    </source>
</evidence>
<comment type="caution">
    <text evidence="3">The sequence shown here is derived from an EMBL/GenBank/DDBJ whole genome shotgun (WGS) entry which is preliminary data.</text>
</comment>
<keyword evidence="2" id="KW-0812">Transmembrane</keyword>
<feature type="region of interest" description="Disordered" evidence="1">
    <location>
        <begin position="1"/>
        <end position="28"/>
    </location>
</feature>
<evidence type="ECO:0000313" key="4">
    <source>
        <dbReference type="Proteomes" id="UP000433071"/>
    </source>
</evidence>
<reference evidence="3 4" key="1">
    <citation type="submission" date="2019-11" db="EMBL/GenBank/DDBJ databases">
        <title>Agromyces kandeliae sp. nov., isolated from mangrove soil.</title>
        <authorList>
            <person name="Wang R."/>
        </authorList>
    </citation>
    <scope>NUCLEOTIDE SEQUENCE [LARGE SCALE GENOMIC DNA]</scope>
    <source>
        <strain evidence="3 4">JCM 11433</strain>
    </source>
</reference>
<protein>
    <recommendedName>
        <fullName evidence="5">DUF624 domain-containing protein</fullName>
    </recommendedName>
</protein>